<name>A0ABU4HIG5_9ACTN</name>
<keyword evidence="5 7" id="KW-1133">Transmembrane helix</keyword>
<keyword evidence="6 7" id="KW-0472">Membrane</keyword>
<feature type="transmembrane region" description="Helical" evidence="7">
    <location>
        <begin position="155"/>
        <end position="175"/>
    </location>
</feature>
<keyword evidence="10" id="KW-1185">Reference proteome</keyword>
<dbReference type="Proteomes" id="UP001284601">
    <property type="component" value="Unassembled WGS sequence"/>
</dbReference>
<keyword evidence="3 7" id="KW-1003">Cell membrane</keyword>
<accession>A0ABU4HIG5</accession>
<evidence type="ECO:0000313" key="10">
    <source>
        <dbReference type="Proteomes" id="UP001284601"/>
    </source>
</evidence>
<feature type="transmembrane region" description="Helical" evidence="7">
    <location>
        <begin position="6"/>
        <end position="24"/>
    </location>
</feature>
<dbReference type="PANTHER" id="PTHR12677">
    <property type="entry name" value="GOLGI APPARATUS MEMBRANE PROTEIN TVP38-RELATED"/>
    <property type="match status" value="1"/>
</dbReference>
<evidence type="ECO:0000256" key="5">
    <source>
        <dbReference type="ARBA" id="ARBA00022989"/>
    </source>
</evidence>
<dbReference type="Pfam" id="PF09335">
    <property type="entry name" value="VTT_dom"/>
    <property type="match status" value="1"/>
</dbReference>
<dbReference type="EMBL" id="JAWSTH010000002">
    <property type="protein sequence ID" value="MDW5593106.1"/>
    <property type="molecule type" value="Genomic_DNA"/>
</dbReference>
<evidence type="ECO:0000256" key="1">
    <source>
        <dbReference type="ARBA" id="ARBA00004651"/>
    </source>
</evidence>
<feature type="transmembrane region" description="Helical" evidence="7">
    <location>
        <begin position="80"/>
        <end position="101"/>
    </location>
</feature>
<evidence type="ECO:0000256" key="2">
    <source>
        <dbReference type="ARBA" id="ARBA00008640"/>
    </source>
</evidence>
<dbReference type="PANTHER" id="PTHR12677:SF59">
    <property type="entry name" value="GOLGI APPARATUS MEMBRANE PROTEIN TVP38-RELATED"/>
    <property type="match status" value="1"/>
</dbReference>
<feature type="transmembrane region" description="Helical" evidence="7">
    <location>
        <begin position="36"/>
        <end position="60"/>
    </location>
</feature>
<evidence type="ECO:0000256" key="7">
    <source>
        <dbReference type="RuleBase" id="RU366058"/>
    </source>
</evidence>
<proteinExistence type="inferred from homology"/>
<comment type="similarity">
    <text evidence="2 7">Belongs to the TVP38/TMEM64 family.</text>
</comment>
<feature type="transmembrane region" description="Helical" evidence="7">
    <location>
        <begin position="187"/>
        <end position="207"/>
    </location>
</feature>
<dbReference type="InterPro" id="IPR032816">
    <property type="entry name" value="VTT_dom"/>
</dbReference>
<reference evidence="10" key="1">
    <citation type="submission" date="2023-07" db="EMBL/GenBank/DDBJ databases">
        <title>Conexibacter stalactiti sp. nov., isolated from stalactites in a lava cave and emended description of the genus Conexibacter.</title>
        <authorList>
            <person name="Lee S.D."/>
        </authorList>
    </citation>
    <scope>NUCLEOTIDE SEQUENCE [LARGE SCALE GENOMIC DNA]</scope>
    <source>
        <strain evidence="10">KCTC 39840</strain>
    </source>
</reference>
<evidence type="ECO:0000313" key="9">
    <source>
        <dbReference type="EMBL" id="MDW5593106.1"/>
    </source>
</evidence>
<evidence type="ECO:0000256" key="4">
    <source>
        <dbReference type="ARBA" id="ARBA00022692"/>
    </source>
</evidence>
<feature type="domain" description="VTT" evidence="8">
    <location>
        <begin position="60"/>
        <end position="178"/>
    </location>
</feature>
<gene>
    <name evidence="9" type="ORF">R7226_02070</name>
</gene>
<keyword evidence="4 7" id="KW-0812">Transmembrane</keyword>
<organism evidence="9 10">
    <name type="scientific">Conexibacter stalactiti</name>
    <dbReference type="NCBI Taxonomy" id="1940611"/>
    <lineage>
        <taxon>Bacteria</taxon>
        <taxon>Bacillati</taxon>
        <taxon>Actinomycetota</taxon>
        <taxon>Thermoleophilia</taxon>
        <taxon>Solirubrobacterales</taxon>
        <taxon>Conexibacteraceae</taxon>
        <taxon>Conexibacter</taxon>
    </lineage>
</organism>
<reference evidence="9 10" key="2">
    <citation type="submission" date="2023-10" db="EMBL/GenBank/DDBJ databases">
        <authorList>
            <person name="Han X.F."/>
        </authorList>
    </citation>
    <scope>NUCLEOTIDE SEQUENCE [LARGE SCALE GENOMIC DNA]</scope>
    <source>
        <strain evidence="9 10">KCTC 39840</strain>
    </source>
</reference>
<comment type="subcellular location">
    <subcellularLocation>
        <location evidence="1 7">Cell membrane</location>
        <topology evidence="1 7">Multi-pass membrane protein</topology>
    </subcellularLocation>
</comment>
<evidence type="ECO:0000256" key="6">
    <source>
        <dbReference type="ARBA" id="ARBA00023136"/>
    </source>
</evidence>
<evidence type="ECO:0000256" key="3">
    <source>
        <dbReference type="ARBA" id="ARBA00022475"/>
    </source>
</evidence>
<evidence type="ECO:0000259" key="8">
    <source>
        <dbReference type="Pfam" id="PF09335"/>
    </source>
</evidence>
<dbReference type="RefSeq" id="WP_318595369.1">
    <property type="nucleotide sequence ID" value="NZ_JAWSTH010000002.1"/>
</dbReference>
<dbReference type="InterPro" id="IPR015414">
    <property type="entry name" value="TMEM64"/>
</dbReference>
<protein>
    <recommendedName>
        <fullName evidence="7">TVP38/TMEM64 family membrane protein</fullName>
    </recommendedName>
</protein>
<comment type="caution">
    <text evidence="9">The sequence shown here is derived from an EMBL/GenBank/DDBJ whole genome shotgun (WGS) entry which is preliminary data.</text>
</comment>
<sequence>MGFRRLVMLAVPAAVILAAAALLLPKSPTGLRDLLLTGELGLLAPLIALIAWSVLTPALFPGTVLAAASGLAFGSVGGTALAWSGAVLGGLVAFALARTAARDTVTRQVARRPKLAAVSDLLERRGFTAVLAARLMPGVPATALHYAAGVSPVRAHAFVAAMAIGALLRTVPYVLLGQGLGSGSPLLVAFGVASIAIGGLGGGALLWRLRATRDRSRSSSAGS</sequence>